<evidence type="ECO:0000313" key="4">
    <source>
        <dbReference type="RefSeq" id="XP_034248325.1"/>
    </source>
</evidence>
<dbReference type="SUPFAM" id="SSF54001">
    <property type="entry name" value="Cysteine proteinases"/>
    <property type="match status" value="1"/>
</dbReference>
<accession>A0A6P8ZTC0</accession>
<feature type="domain" description="USP" evidence="2">
    <location>
        <begin position="44"/>
        <end position="299"/>
    </location>
</feature>
<name>A0A6P8ZTC0_THRPL</name>
<feature type="chain" id="PRO_5027655026" evidence="1">
    <location>
        <begin position="18"/>
        <end position="316"/>
    </location>
</feature>
<dbReference type="KEGG" id="tpal:117649549"/>
<dbReference type="Proteomes" id="UP000515158">
    <property type="component" value="Unplaced"/>
</dbReference>
<reference evidence="4" key="1">
    <citation type="submission" date="2025-08" db="UniProtKB">
        <authorList>
            <consortium name="RefSeq"/>
        </authorList>
    </citation>
    <scope>IDENTIFICATION</scope>
    <source>
        <tissue evidence="4">Total insect</tissue>
    </source>
</reference>
<dbReference type="InParanoid" id="A0A6P8ZTC0"/>
<keyword evidence="3" id="KW-1185">Reference proteome</keyword>
<feature type="signal peptide" evidence="1">
    <location>
        <begin position="1"/>
        <end position="17"/>
    </location>
</feature>
<dbReference type="RefSeq" id="XP_034248325.1">
    <property type="nucleotide sequence ID" value="XM_034392434.1"/>
</dbReference>
<protein>
    <submittedName>
        <fullName evidence="4">Uncharacterized protein LOC117649549</fullName>
    </submittedName>
</protein>
<dbReference type="Gene3D" id="3.90.70.10">
    <property type="entry name" value="Cysteine proteinases"/>
    <property type="match status" value="1"/>
</dbReference>
<evidence type="ECO:0000313" key="3">
    <source>
        <dbReference type="Proteomes" id="UP000515158"/>
    </source>
</evidence>
<organism evidence="4">
    <name type="scientific">Thrips palmi</name>
    <name type="common">Melon thrips</name>
    <dbReference type="NCBI Taxonomy" id="161013"/>
    <lineage>
        <taxon>Eukaryota</taxon>
        <taxon>Metazoa</taxon>
        <taxon>Ecdysozoa</taxon>
        <taxon>Arthropoda</taxon>
        <taxon>Hexapoda</taxon>
        <taxon>Insecta</taxon>
        <taxon>Pterygota</taxon>
        <taxon>Neoptera</taxon>
        <taxon>Paraneoptera</taxon>
        <taxon>Thysanoptera</taxon>
        <taxon>Terebrantia</taxon>
        <taxon>Thripoidea</taxon>
        <taxon>Thripidae</taxon>
        <taxon>Thrips</taxon>
    </lineage>
</organism>
<dbReference type="PROSITE" id="PS50235">
    <property type="entry name" value="USP_3"/>
    <property type="match status" value="1"/>
</dbReference>
<dbReference type="InterPro" id="IPR038765">
    <property type="entry name" value="Papain-like_cys_pep_sf"/>
</dbReference>
<proteinExistence type="predicted"/>
<evidence type="ECO:0000256" key="1">
    <source>
        <dbReference type="SAM" id="SignalP"/>
    </source>
</evidence>
<dbReference type="InterPro" id="IPR028889">
    <property type="entry name" value="USP"/>
</dbReference>
<dbReference type="GeneID" id="117649549"/>
<dbReference type="AlphaFoldDB" id="A0A6P8ZTC0"/>
<gene>
    <name evidence="4" type="primary">LOC117649549</name>
</gene>
<sequence length="316" mass="35657">MASKIVIVLCFALFAAAMICSEEELEDDPQSSVKREVKCKPPNYGFANHNRLGFACATFELLLNLSPFVEWLRVSEPGEGFVTKAILEIYDQMSKQIVDVELLKSRIKLIHFAGFESGDHEGNACLFLSDVIDTIDEEMEGIHQILGGVIRVIENCSSCGNFTQNLHKNTMYPIHLDSNSTSVQQGIDEYNMVQFITCDKCLKELMIIQSIEHAPNVLILKIEDLFGSPNIDLFVEFGGAKYDLHGLVLKDRQHYQTIAKSGPYWFQYNDSSVRSIKLGQLICNDSIKSKLYMCAYVRVTPENNNMTEKPPPVLKK</sequence>
<evidence type="ECO:0000259" key="2">
    <source>
        <dbReference type="PROSITE" id="PS50235"/>
    </source>
</evidence>
<keyword evidence="1" id="KW-0732">Signal</keyword>
<dbReference type="CDD" id="cd02257">
    <property type="entry name" value="Peptidase_C19"/>
    <property type="match status" value="1"/>
</dbReference>